<proteinExistence type="predicted"/>
<comment type="caution">
    <text evidence="1">The sequence shown here is derived from an EMBL/GenBank/DDBJ whole genome shotgun (WGS) entry which is preliminary data.</text>
</comment>
<evidence type="ECO:0000313" key="2">
    <source>
        <dbReference type="Proteomes" id="UP000185713"/>
    </source>
</evidence>
<gene>
    <name evidence="1" type="ORF">MPF_0388</name>
</gene>
<dbReference type="AlphaFoldDB" id="A0A1L9C4Z6"/>
<dbReference type="InterPro" id="IPR020075">
    <property type="entry name" value="Uncharacterised_AF2234"/>
</dbReference>
<accession>A0A1L9C4Z6</accession>
<organism evidence="1 2">
    <name type="scientific">Methanohalophilus portucalensis FDF-1</name>
    <dbReference type="NCBI Taxonomy" id="523843"/>
    <lineage>
        <taxon>Archaea</taxon>
        <taxon>Methanobacteriati</taxon>
        <taxon>Methanobacteriota</taxon>
        <taxon>Stenosarchaea group</taxon>
        <taxon>Methanomicrobia</taxon>
        <taxon>Methanosarcinales</taxon>
        <taxon>Methanosarcinaceae</taxon>
        <taxon>Methanohalophilus</taxon>
    </lineage>
</organism>
<evidence type="ECO:0000313" key="1">
    <source>
        <dbReference type="EMBL" id="OJH49600.1"/>
    </source>
</evidence>
<name>A0A1L9C4Z6_9EURY</name>
<dbReference type="Proteomes" id="UP000185713">
    <property type="component" value="Unassembled WGS sequence"/>
</dbReference>
<dbReference type="EMBL" id="JWTK01000002">
    <property type="protein sequence ID" value="OJH49600.1"/>
    <property type="molecule type" value="Genomic_DNA"/>
</dbReference>
<dbReference type="Pfam" id="PF10967">
    <property type="entry name" value="DUF2769"/>
    <property type="match status" value="1"/>
</dbReference>
<reference evidence="1 2" key="1">
    <citation type="submission" date="2014-12" db="EMBL/GenBank/DDBJ databases">
        <title>The genome sequence of Methanohalophilus portucalensis strain FDF1.</title>
        <authorList>
            <person name="Lai M.-C."/>
            <person name="Lai S.-J."/>
        </authorList>
    </citation>
    <scope>NUCLEOTIDE SEQUENCE [LARGE SCALE GENOMIC DNA]</scope>
    <source>
        <strain evidence="1 2">FDF-1</strain>
    </source>
</reference>
<protein>
    <recommendedName>
        <fullName evidence="3">DUF2769 domain-containing protein</fullName>
    </recommendedName>
</protein>
<sequence length="38" mass="4444">MFCARGPASDEARQGCMCTKCYVYHQFALEGDYFCRRE</sequence>
<evidence type="ECO:0008006" key="3">
    <source>
        <dbReference type="Google" id="ProtNLM"/>
    </source>
</evidence>